<keyword evidence="8" id="KW-0539">Nucleus</keyword>
<keyword evidence="1" id="KW-0479">Metal-binding</keyword>
<dbReference type="SMART" id="SM00430">
    <property type="entry name" value="HOLI"/>
    <property type="match status" value="1"/>
</dbReference>
<evidence type="ECO:0000256" key="8">
    <source>
        <dbReference type="ARBA" id="ARBA00023242"/>
    </source>
</evidence>
<evidence type="ECO:0000256" key="5">
    <source>
        <dbReference type="ARBA" id="ARBA00023125"/>
    </source>
</evidence>
<keyword evidence="2" id="KW-0863">Zinc-finger</keyword>
<dbReference type="GO" id="GO:0003700">
    <property type="term" value="F:DNA-binding transcription factor activity"/>
    <property type="evidence" value="ECO:0007669"/>
    <property type="project" value="InterPro"/>
</dbReference>
<dbReference type="SUPFAM" id="SSF48508">
    <property type="entry name" value="Nuclear receptor ligand-binding domain"/>
    <property type="match status" value="1"/>
</dbReference>
<dbReference type="PROSITE" id="PS51843">
    <property type="entry name" value="NR_LBD"/>
    <property type="match status" value="1"/>
</dbReference>
<dbReference type="SMART" id="SM00399">
    <property type="entry name" value="ZnF_C4"/>
    <property type="match status" value="1"/>
</dbReference>
<feature type="domain" description="Nuclear receptor" evidence="9">
    <location>
        <begin position="14"/>
        <end position="90"/>
    </location>
</feature>
<evidence type="ECO:0000256" key="3">
    <source>
        <dbReference type="ARBA" id="ARBA00022833"/>
    </source>
</evidence>
<sequence>PLSMPAKGTSKQIDRECLVCGQTTRIAHLGIDTCRACSVFYRRAKNGHDYICRSSSGRCSKGKGLNCKRCRYDHIARLLKQGNTSQEIIASSSSNSPLRTFDNKLEPSTQTTFAKFTKRTELPILERLKVHYRTMCLIRLNSELHARPNPPHPQEISIETGPFYPATIGTLAIANRIVLSALLEFASCVFPEFMNLQKKEKWGLVVNNFYRFRIFEGCYRAGLIYPDKLDRKFAGFTTWMSRENMEYFYSDAESGAKSRAMEHVRYGNAKMVEIQRAREHLKRVIMCHEEFLALFAIMFWTIGDMPVREEITQIGERYREAIMKELHVHYREEKNLDDYAARIGELMMLLPVFDISHDMKEHFEVLRLLDILQEDNFTYQLQKAE</sequence>
<dbReference type="InterPro" id="IPR035500">
    <property type="entry name" value="NHR-like_dom_sf"/>
</dbReference>
<dbReference type="GO" id="GO:0043565">
    <property type="term" value="F:sequence-specific DNA binding"/>
    <property type="evidence" value="ECO:0007669"/>
    <property type="project" value="InterPro"/>
</dbReference>
<dbReference type="Pfam" id="PF00105">
    <property type="entry name" value="zf-C4"/>
    <property type="match status" value="1"/>
</dbReference>
<dbReference type="InterPro" id="IPR000536">
    <property type="entry name" value="Nucl_hrmn_rcpt_lig-bd"/>
</dbReference>
<dbReference type="PROSITE" id="PS51030">
    <property type="entry name" value="NUCLEAR_REC_DBD_2"/>
    <property type="match status" value="1"/>
</dbReference>
<dbReference type="Proteomes" id="UP001432027">
    <property type="component" value="Unassembled WGS sequence"/>
</dbReference>
<dbReference type="Gene3D" id="3.30.50.10">
    <property type="entry name" value="Erythroid Transcription Factor GATA-1, subunit A"/>
    <property type="match status" value="1"/>
</dbReference>
<accession>A0AAV5TCZ7</accession>
<dbReference type="EMBL" id="BTSX01000004">
    <property type="protein sequence ID" value="GMS93432.1"/>
    <property type="molecule type" value="Genomic_DNA"/>
</dbReference>
<evidence type="ECO:0000256" key="1">
    <source>
        <dbReference type="ARBA" id="ARBA00022723"/>
    </source>
</evidence>
<proteinExistence type="predicted"/>
<evidence type="ECO:0008006" key="13">
    <source>
        <dbReference type="Google" id="ProtNLM"/>
    </source>
</evidence>
<dbReference type="PANTHER" id="PTHR46011:SF6">
    <property type="entry name" value="HIGH ZINC ACTIVATED NUCLEAR RECEPTOR PROTEIN"/>
    <property type="match status" value="1"/>
</dbReference>
<dbReference type="Gene3D" id="1.10.565.10">
    <property type="entry name" value="Retinoid X Receptor"/>
    <property type="match status" value="1"/>
</dbReference>
<keyword evidence="6" id="KW-0804">Transcription</keyword>
<gene>
    <name evidence="11" type="ORF">PENTCL1PPCAC_15607</name>
</gene>
<name>A0AAV5TCZ7_9BILA</name>
<dbReference type="InterPro" id="IPR001628">
    <property type="entry name" value="Znf_hrmn_rcpt"/>
</dbReference>
<keyword evidence="5" id="KW-0238">DNA-binding</keyword>
<evidence type="ECO:0000259" key="9">
    <source>
        <dbReference type="PROSITE" id="PS51030"/>
    </source>
</evidence>
<comment type="caution">
    <text evidence="11">The sequence shown here is derived from an EMBL/GenBank/DDBJ whole genome shotgun (WGS) entry which is preliminary data.</text>
</comment>
<organism evidence="11 12">
    <name type="scientific">Pristionchus entomophagus</name>
    <dbReference type="NCBI Taxonomy" id="358040"/>
    <lineage>
        <taxon>Eukaryota</taxon>
        <taxon>Metazoa</taxon>
        <taxon>Ecdysozoa</taxon>
        <taxon>Nematoda</taxon>
        <taxon>Chromadorea</taxon>
        <taxon>Rhabditida</taxon>
        <taxon>Rhabditina</taxon>
        <taxon>Diplogasteromorpha</taxon>
        <taxon>Diplogasteroidea</taxon>
        <taxon>Neodiplogasteridae</taxon>
        <taxon>Pristionchus</taxon>
    </lineage>
</organism>
<evidence type="ECO:0000256" key="6">
    <source>
        <dbReference type="ARBA" id="ARBA00023163"/>
    </source>
</evidence>
<evidence type="ECO:0000313" key="12">
    <source>
        <dbReference type="Proteomes" id="UP001432027"/>
    </source>
</evidence>
<keyword evidence="4" id="KW-0805">Transcription regulation</keyword>
<dbReference type="InterPro" id="IPR013088">
    <property type="entry name" value="Znf_NHR/GATA"/>
</dbReference>
<keyword evidence="7" id="KW-0675">Receptor</keyword>
<keyword evidence="12" id="KW-1185">Reference proteome</keyword>
<dbReference type="Pfam" id="PF00104">
    <property type="entry name" value="Hormone_recep"/>
    <property type="match status" value="1"/>
</dbReference>
<evidence type="ECO:0000259" key="10">
    <source>
        <dbReference type="PROSITE" id="PS51843"/>
    </source>
</evidence>
<evidence type="ECO:0000313" key="11">
    <source>
        <dbReference type="EMBL" id="GMS93432.1"/>
    </source>
</evidence>
<dbReference type="GO" id="GO:0005634">
    <property type="term" value="C:nucleus"/>
    <property type="evidence" value="ECO:0007669"/>
    <property type="project" value="TreeGrafter"/>
</dbReference>
<keyword evidence="3" id="KW-0862">Zinc</keyword>
<dbReference type="SUPFAM" id="SSF57716">
    <property type="entry name" value="Glucocorticoid receptor-like (DNA-binding domain)"/>
    <property type="match status" value="1"/>
</dbReference>
<evidence type="ECO:0000256" key="2">
    <source>
        <dbReference type="ARBA" id="ARBA00022771"/>
    </source>
</evidence>
<feature type="domain" description="NR LBD" evidence="10">
    <location>
        <begin position="133"/>
        <end position="385"/>
    </location>
</feature>
<protein>
    <recommendedName>
        <fullName evidence="13">Nuclear receptor</fullName>
    </recommendedName>
</protein>
<dbReference type="PANTHER" id="PTHR46011">
    <property type="entry name" value="NUCLEAR HORMONE RECEPTOR FAMILY MEMBER NHR-86-RELATED"/>
    <property type="match status" value="1"/>
</dbReference>
<feature type="non-terminal residue" evidence="11">
    <location>
        <position position="1"/>
    </location>
</feature>
<evidence type="ECO:0000256" key="7">
    <source>
        <dbReference type="ARBA" id="ARBA00023170"/>
    </source>
</evidence>
<dbReference type="AlphaFoldDB" id="A0AAV5TCZ7"/>
<dbReference type="PRINTS" id="PR00047">
    <property type="entry name" value="STROIDFINGER"/>
</dbReference>
<evidence type="ECO:0000256" key="4">
    <source>
        <dbReference type="ARBA" id="ARBA00023015"/>
    </source>
</evidence>
<dbReference type="GO" id="GO:0008270">
    <property type="term" value="F:zinc ion binding"/>
    <property type="evidence" value="ECO:0007669"/>
    <property type="project" value="UniProtKB-KW"/>
</dbReference>
<reference evidence="11" key="1">
    <citation type="submission" date="2023-10" db="EMBL/GenBank/DDBJ databases">
        <title>Genome assembly of Pristionchus species.</title>
        <authorList>
            <person name="Yoshida K."/>
            <person name="Sommer R.J."/>
        </authorList>
    </citation>
    <scope>NUCLEOTIDE SEQUENCE</scope>
    <source>
        <strain evidence="11">RS0144</strain>
    </source>
</reference>